<evidence type="ECO:0000313" key="4">
    <source>
        <dbReference type="EMBL" id="SDE91173.1"/>
    </source>
</evidence>
<dbReference type="Proteomes" id="UP000198972">
    <property type="component" value="Unassembled WGS sequence"/>
</dbReference>
<feature type="domain" description="HTH tetR-type" evidence="3">
    <location>
        <begin position="6"/>
        <end position="66"/>
    </location>
</feature>
<dbReference type="PROSITE" id="PS50977">
    <property type="entry name" value="HTH_TETR_2"/>
    <property type="match status" value="1"/>
</dbReference>
<dbReference type="AlphaFoldDB" id="A0A1G7GT18"/>
<dbReference type="GO" id="GO:0003677">
    <property type="term" value="F:DNA binding"/>
    <property type="evidence" value="ECO:0007669"/>
    <property type="project" value="UniProtKB-UniRule"/>
</dbReference>
<keyword evidence="1 2" id="KW-0238">DNA-binding</keyword>
<dbReference type="SUPFAM" id="SSF46689">
    <property type="entry name" value="Homeodomain-like"/>
    <property type="match status" value="1"/>
</dbReference>
<proteinExistence type="predicted"/>
<gene>
    <name evidence="4" type="ORF">SAMN04488542_103182</name>
</gene>
<sequence>MPPKAKVSREEILDKAFELTRKNGYENLTARLLAKELNCSTQPIFHIFENMNHLKAALYDNVRLYFSEVMNTPSTDPDIPLFLSMGLSYLELAQTEKHLFRLLCMSDSFQLDSLYELAGKDIPSLDSKVITKMWIFTHGIASILATNTTVLPKTEIRELLIEVFQDFYHGKPD</sequence>
<protein>
    <submittedName>
        <fullName evidence="4">Regulatory protein, tetR family</fullName>
    </submittedName>
</protein>
<dbReference type="OrthoDB" id="66596at2"/>
<feature type="DNA-binding region" description="H-T-H motif" evidence="2">
    <location>
        <begin position="29"/>
        <end position="48"/>
    </location>
</feature>
<reference evidence="4 5" key="1">
    <citation type="submission" date="2016-10" db="EMBL/GenBank/DDBJ databases">
        <authorList>
            <person name="de Groot N.N."/>
        </authorList>
    </citation>
    <scope>NUCLEOTIDE SEQUENCE [LARGE SCALE GENOMIC DNA]</scope>
    <source>
        <strain evidence="4 5">DSM 28129</strain>
    </source>
</reference>
<name>A0A1G7GT18_9BACL</name>
<evidence type="ECO:0000256" key="1">
    <source>
        <dbReference type="ARBA" id="ARBA00023125"/>
    </source>
</evidence>
<evidence type="ECO:0000256" key="2">
    <source>
        <dbReference type="PROSITE-ProRule" id="PRU00335"/>
    </source>
</evidence>
<dbReference type="InterPro" id="IPR009057">
    <property type="entry name" value="Homeodomain-like_sf"/>
</dbReference>
<dbReference type="STRING" id="670482.SAMN04488542_103182"/>
<organism evidence="4 5">
    <name type="scientific">Fontibacillus panacisegetis</name>
    <dbReference type="NCBI Taxonomy" id="670482"/>
    <lineage>
        <taxon>Bacteria</taxon>
        <taxon>Bacillati</taxon>
        <taxon>Bacillota</taxon>
        <taxon>Bacilli</taxon>
        <taxon>Bacillales</taxon>
        <taxon>Paenibacillaceae</taxon>
        <taxon>Fontibacillus</taxon>
    </lineage>
</organism>
<dbReference type="RefSeq" id="WP_091227183.1">
    <property type="nucleotide sequence ID" value="NZ_FNBG01000003.1"/>
</dbReference>
<evidence type="ECO:0000313" key="5">
    <source>
        <dbReference type="Proteomes" id="UP000198972"/>
    </source>
</evidence>
<dbReference type="Gene3D" id="1.10.357.10">
    <property type="entry name" value="Tetracycline Repressor, domain 2"/>
    <property type="match status" value="1"/>
</dbReference>
<evidence type="ECO:0000259" key="3">
    <source>
        <dbReference type="PROSITE" id="PS50977"/>
    </source>
</evidence>
<dbReference type="InterPro" id="IPR001647">
    <property type="entry name" value="HTH_TetR"/>
</dbReference>
<dbReference type="Pfam" id="PF00440">
    <property type="entry name" value="TetR_N"/>
    <property type="match status" value="1"/>
</dbReference>
<dbReference type="EMBL" id="FNBG01000003">
    <property type="protein sequence ID" value="SDE91173.1"/>
    <property type="molecule type" value="Genomic_DNA"/>
</dbReference>
<accession>A0A1G7GT18</accession>
<keyword evidence="5" id="KW-1185">Reference proteome</keyword>